<protein>
    <recommendedName>
        <fullName evidence="4">DUF3618 domain-containing protein</fullName>
    </recommendedName>
</protein>
<comment type="caution">
    <text evidence="2">The sequence shown here is derived from an EMBL/GenBank/DDBJ whole genome shotgun (WGS) entry which is preliminary data.</text>
</comment>
<evidence type="ECO:0000313" key="2">
    <source>
        <dbReference type="EMBL" id="NJC72298.1"/>
    </source>
</evidence>
<name>A0ABX0Y1S4_9ACTN</name>
<dbReference type="Proteomes" id="UP000722989">
    <property type="component" value="Unassembled WGS sequence"/>
</dbReference>
<feature type="transmembrane region" description="Helical" evidence="1">
    <location>
        <begin position="38"/>
        <end position="56"/>
    </location>
</feature>
<keyword evidence="1" id="KW-0812">Transmembrane</keyword>
<evidence type="ECO:0008006" key="4">
    <source>
        <dbReference type="Google" id="ProtNLM"/>
    </source>
</evidence>
<sequence>MPATKQRLISVVSEVAGVAADPKTGLSKAKSKLMSPRTALIGICLLAAYIIGRRAANRDED</sequence>
<dbReference type="RefSeq" id="WP_167927207.1">
    <property type="nucleotide sequence ID" value="NZ_JAATVY010000017.1"/>
</dbReference>
<reference evidence="2 3" key="1">
    <citation type="submission" date="2020-03" db="EMBL/GenBank/DDBJ databases">
        <title>WGS of the type strain of Planosporangium spp.</title>
        <authorList>
            <person name="Thawai C."/>
        </authorList>
    </citation>
    <scope>NUCLEOTIDE SEQUENCE [LARGE SCALE GENOMIC DNA]</scope>
    <source>
        <strain evidence="2 3">TBRC 5610</strain>
    </source>
</reference>
<evidence type="ECO:0000256" key="1">
    <source>
        <dbReference type="SAM" id="Phobius"/>
    </source>
</evidence>
<keyword evidence="3" id="KW-1185">Reference proteome</keyword>
<organism evidence="2 3">
    <name type="scientific">Planosporangium thailandense</name>
    <dbReference type="NCBI Taxonomy" id="765197"/>
    <lineage>
        <taxon>Bacteria</taxon>
        <taxon>Bacillati</taxon>
        <taxon>Actinomycetota</taxon>
        <taxon>Actinomycetes</taxon>
        <taxon>Micromonosporales</taxon>
        <taxon>Micromonosporaceae</taxon>
        <taxon>Planosporangium</taxon>
    </lineage>
</organism>
<proteinExistence type="predicted"/>
<accession>A0ABX0Y1S4</accession>
<evidence type="ECO:0000313" key="3">
    <source>
        <dbReference type="Proteomes" id="UP000722989"/>
    </source>
</evidence>
<keyword evidence="1" id="KW-0472">Membrane</keyword>
<gene>
    <name evidence="2" type="ORF">HC031_21640</name>
</gene>
<dbReference type="EMBL" id="JAATVY010000017">
    <property type="protein sequence ID" value="NJC72298.1"/>
    <property type="molecule type" value="Genomic_DNA"/>
</dbReference>
<keyword evidence="1" id="KW-1133">Transmembrane helix</keyword>